<dbReference type="PANTHER" id="PTHR34849:SF4">
    <property type="entry name" value="SLR1209 PROTEIN"/>
    <property type="match status" value="1"/>
</dbReference>
<dbReference type="InterPro" id="IPR007367">
    <property type="entry name" value="DUF433"/>
</dbReference>
<dbReference type="InterPro" id="IPR036388">
    <property type="entry name" value="WH-like_DNA-bd_sf"/>
</dbReference>
<dbReference type="PANTHER" id="PTHR34849">
    <property type="entry name" value="SSL5025 PROTEIN"/>
    <property type="match status" value="1"/>
</dbReference>
<comment type="caution">
    <text evidence="1">The sequence shown here is derived from an EMBL/GenBank/DDBJ whole genome shotgun (WGS) entry which is preliminary data.</text>
</comment>
<protein>
    <submittedName>
        <fullName evidence="1">DUF433 domain-containing protein</fullName>
    </submittedName>
</protein>
<dbReference type="Proteomes" id="UP001482513">
    <property type="component" value="Unassembled WGS sequence"/>
</dbReference>
<dbReference type="RefSeq" id="WP_313887158.1">
    <property type="nucleotide sequence ID" value="NZ_JAMPKX010000016.1"/>
</dbReference>
<proteinExistence type="predicted"/>
<accession>A0ABV0KAZ4</accession>
<evidence type="ECO:0000313" key="1">
    <source>
        <dbReference type="EMBL" id="MEP0949917.1"/>
    </source>
</evidence>
<evidence type="ECO:0000313" key="2">
    <source>
        <dbReference type="Proteomes" id="UP001482513"/>
    </source>
</evidence>
<organism evidence="1 2">
    <name type="scientific">Leptolyngbya subtilissima DQ-A4</name>
    <dbReference type="NCBI Taxonomy" id="2933933"/>
    <lineage>
        <taxon>Bacteria</taxon>
        <taxon>Bacillati</taxon>
        <taxon>Cyanobacteriota</taxon>
        <taxon>Cyanophyceae</taxon>
        <taxon>Leptolyngbyales</taxon>
        <taxon>Leptolyngbyaceae</taxon>
        <taxon>Leptolyngbya group</taxon>
        <taxon>Leptolyngbya</taxon>
    </lineage>
</organism>
<sequence>MQSLSNTWPGIEKTPGIVGGDACITDTRIPVWDLVQYRRLGATDAKILEAYPQFTAINLANAWHYADIYQAEIEAAICENEAA</sequence>
<dbReference type="EMBL" id="JAMPKX010000016">
    <property type="protein sequence ID" value="MEP0949917.1"/>
    <property type="molecule type" value="Genomic_DNA"/>
</dbReference>
<dbReference type="SUPFAM" id="SSF46689">
    <property type="entry name" value="Homeodomain-like"/>
    <property type="match status" value="1"/>
</dbReference>
<name>A0ABV0KAZ4_9CYAN</name>
<dbReference type="Gene3D" id="1.10.10.10">
    <property type="entry name" value="Winged helix-like DNA-binding domain superfamily/Winged helix DNA-binding domain"/>
    <property type="match status" value="1"/>
</dbReference>
<reference evidence="1 2" key="1">
    <citation type="submission" date="2022-04" db="EMBL/GenBank/DDBJ databases">
        <title>Positive selection, recombination, and allopatry shape intraspecific diversity of widespread and dominant cyanobacteria.</title>
        <authorList>
            <person name="Wei J."/>
            <person name="Shu W."/>
            <person name="Hu C."/>
        </authorList>
    </citation>
    <scope>NUCLEOTIDE SEQUENCE [LARGE SCALE GENOMIC DNA]</scope>
    <source>
        <strain evidence="1 2">DQ-A4</strain>
    </source>
</reference>
<dbReference type="InterPro" id="IPR009057">
    <property type="entry name" value="Homeodomain-like_sf"/>
</dbReference>
<dbReference type="Pfam" id="PF04255">
    <property type="entry name" value="DUF433"/>
    <property type="match status" value="1"/>
</dbReference>
<gene>
    <name evidence="1" type="ORF">NC992_23795</name>
</gene>
<keyword evidence="2" id="KW-1185">Reference proteome</keyword>